<protein>
    <submittedName>
        <fullName evidence="1">Uncharacterized protein</fullName>
    </submittedName>
</protein>
<proteinExistence type="predicted"/>
<dbReference type="AlphaFoldDB" id="A0A2P2NZB8"/>
<dbReference type="EMBL" id="GGEC01067372">
    <property type="protein sequence ID" value="MBX47856.1"/>
    <property type="molecule type" value="Transcribed_RNA"/>
</dbReference>
<organism evidence="1">
    <name type="scientific">Rhizophora mucronata</name>
    <name type="common">Asiatic mangrove</name>
    <dbReference type="NCBI Taxonomy" id="61149"/>
    <lineage>
        <taxon>Eukaryota</taxon>
        <taxon>Viridiplantae</taxon>
        <taxon>Streptophyta</taxon>
        <taxon>Embryophyta</taxon>
        <taxon>Tracheophyta</taxon>
        <taxon>Spermatophyta</taxon>
        <taxon>Magnoliopsida</taxon>
        <taxon>eudicotyledons</taxon>
        <taxon>Gunneridae</taxon>
        <taxon>Pentapetalae</taxon>
        <taxon>rosids</taxon>
        <taxon>fabids</taxon>
        <taxon>Malpighiales</taxon>
        <taxon>Rhizophoraceae</taxon>
        <taxon>Rhizophora</taxon>
    </lineage>
</organism>
<evidence type="ECO:0000313" key="1">
    <source>
        <dbReference type="EMBL" id="MBX47856.1"/>
    </source>
</evidence>
<accession>A0A2P2NZB8</accession>
<sequence>MDAVCIKVTWGNLIQDKIKHNVCYTKQTLCIAQTNIYLNIECEKINHLWWVFIH</sequence>
<name>A0A2P2NZB8_RHIMU</name>
<reference evidence="1" key="1">
    <citation type="submission" date="2018-02" db="EMBL/GenBank/DDBJ databases">
        <title>Rhizophora mucronata_Transcriptome.</title>
        <authorList>
            <person name="Meera S.P."/>
            <person name="Sreeshan A."/>
            <person name="Augustine A."/>
        </authorList>
    </citation>
    <scope>NUCLEOTIDE SEQUENCE</scope>
    <source>
        <tissue evidence="1">Leaf</tissue>
    </source>
</reference>